<keyword evidence="5" id="KW-0472">Membrane</keyword>
<dbReference type="RefSeq" id="WP_263332023.1">
    <property type="nucleotide sequence ID" value="NZ_JAGSYH010000001.1"/>
</dbReference>
<accession>A0ABW1ELE1</accession>
<dbReference type="InterPro" id="IPR013519">
    <property type="entry name" value="Int_alpha_beta-p"/>
</dbReference>
<feature type="domain" description="GH29D-like beta-sandwich" evidence="6">
    <location>
        <begin position="1291"/>
        <end position="1348"/>
    </location>
</feature>
<feature type="domain" description="GH29D-like beta-sandwich" evidence="6">
    <location>
        <begin position="2168"/>
        <end position="2232"/>
    </location>
</feature>
<dbReference type="InterPro" id="IPR011042">
    <property type="entry name" value="6-blade_b-propeller_TolB-like"/>
</dbReference>
<feature type="transmembrane region" description="Helical" evidence="5">
    <location>
        <begin position="2440"/>
        <end position="2463"/>
    </location>
</feature>
<dbReference type="Pfam" id="PF25021">
    <property type="entry name" value="TEN_NHL"/>
    <property type="match status" value="1"/>
</dbReference>
<dbReference type="InterPro" id="IPR028994">
    <property type="entry name" value="Integrin_alpha_N"/>
</dbReference>
<dbReference type="Pfam" id="PF13517">
    <property type="entry name" value="FG-GAP_3"/>
    <property type="match status" value="6"/>
</dbReference>
<keyword evidence="5" id="KW-0812">Transmembrane</keyword>
<evidence type="ECO:0000259" key="6">
    <source>
        <dbReference type="Pfam" id="PF13290"/>
    </source>
</evidence>
<reference evidence="10" key="1">
    <citation type="journal article" date="2019" name="Int. J. Syst. Evol. Microbiol.">
        <title>The Global Catalogue of Microorganisms (GCM) 10K type strain sequencing project: providing services to taxonomists for standard genome sequencing and annotation.</title>
        <authorList>
            <consortium name="The Broad Institute Genomics Platform"/>
            <consortium name="The Broad Institute Genome Sequencing Center for Infectious Disease"/>
            <person name="Wu L."/>
            <person name="Ma J."/>
        </authorList>
    </citation>
    <scope>NUCLEOTIDE SEQUENCE [LARGE SCALE GENOMIC DNA]</scope>
    <source>
        <strain evidence="10">JCM 4087</strain>
    </source>
</reference>
<feature type="repeat" description="NHL" evidence="4">
    <location>
        <begin position="1825"/>
        <end position="1868"/>
    </location>
</feature>
<dbReference type="InterPro" id="IPR032109">
    <property type="entry name" value="Big_3_5"/>
</dbReference>
<dbReference type="InterPro" id="IPR014756">
    <property type="entry name" value="Ig_E-set"/>
</dbReference>
<evidence type="ECO:0000259" key="7">
    <source>
        <dbReference type="Pfam" id="PF16640"/>
    </source>
</evidence>
<dbReference type="SUPFAM" id="SSF81296">
    <property type="entry name" value="E set domains"/>
    <property type="match status" value="1"/>
</dbReference>
<dbReference type="InterPro" id="IPR013783">
    <property type="entry name" value="Ig-like_fold"/>
</dbReference>
<feature type="domain" description="GH29D-like beta-sandwich" evidence="6">
    <location>
        <begin position="1205"/>
        <end position="1269"/>
    </location>
</feature>
<name>A0ABW1ELE1_9BACT</name>
<dbReference type="PANTHER" id="PTHR46580:SF4">
    <property type="entry name" value="ATP_GTP-BINDING PROTEIN"/>
    <property type="match status" value="1"/>
</dbReference>
<evidence type="ECO:0000256" key="2">
    <source>
        <dbReference type="ARBA" id="ARBA00022737"/>
    </source>
</evidence>
<comment type="caution">
    <text evidence="9">The sequence shown here is derived from an EMBL/GenBank/DDBJ whole genome shotgun (WGS) entry which is preliminary data.</text>
</comment>
<dbReference type="SUPFAM" id="SSF63829">
    <property type="entry name" value="Calcium-dependent phosphotriesterase"/>
    <property type="match status" value="1"/>
</dbReference>
<dbReference type="Pfam" id="PF13290">
    <property type="entry name" value="CHB_HEX_C_1"/>
    <property type="match status" value="4"/>
</dbReference>
<dbReference type="SMART" id="SM00191">
    <property type="entry name" value="Int_alpha"/>
    <property type="match status" value="7"/>
</dbReference>
<dbReference type="InterPro" id="IPR059177">
    <property type="entry name" value="GH29D-like_dom"/>
</dbReference>
<protein>
    <submittedName>
        <fullName evidence="9">FG-GAP-like repeat-containing protein</fullName>
    </submittedName>
</protein>
<evidence type="ECO:0000256" key="1">
    <source>
        <dbReference type="ARBA" id="ARBA00022729"/>
    </source>
</evidence>
<dbReference type="SUPFAM" id="SSF101898">
    <property type="entry name" value="NHL repeat"/>
    <property type="match status" value="1"/>
</dbReference>
<keyword evidence="10" id="KW-1185">Reference proteome</keyword>
<dbReference type="InterPro" id="IPR001258">
    <property type="entry name" value="NHL_repeat"/>
</dbReference>
<dbReference type="InterPro" id="IPR056822">
    <property type="entry name" value="TEN_NHL"/>
</dbReference>
<dbReference type="PROSITE" id="PS51125">
    <property type="entry name" value="NHL"/>
    <property type="match status" value="1"/>
</dbReference>
<evidence type="ECO:0000256" key="5">
    <source>
        <dbReference type="SAM" id="Phobius"/>
    </source>
</evidence>
<feature type="domain" description="Teneurin NHL" evidence="8">
    <location>
        <begin position="1886"/>
        <end position="1940"/>
    </location>
</feature>
<dbReference type="InterPro" id="IPR013517">
    <property type="entry name" value="FG-GAP"/>
</dbReference>
<keyword evidence="2" id="KW-0677">Repeat</keyword>
<evidence type="ECO:0000259" key="8">
    <source>
        <dbReference type="Pfam" id="PF25021"/>
    </source>
</evidence>
<dbReference type="Gene3D" id="2.120.10.30">
    <property type="entry name" value="TolB, C-terminal domain"/>
    <property type="match status" value="7"/>
</dbReference>
<evidence type="ECO:0000256" key="3">
    <source>
        <dbReference type="ARBA" id="ARBA00023180"/>
    </source>
</evidence>
<dbReference type="PANTHER" id="PTHR46580">
    <property type="entry name" value="SENSOR KINASE-RELATED"/>
    <property type="match status" value="1"/>
</dbReference>
<dbReference type="Proteomes" id="UP001596091">
    <property type="component" value="Unassembled WGS sequence"/>
</dbReference>
<feature type="transmembrane region" description="Helical" evidence="5">
    <location>
        <begin position="2411"/>
        <end position="2431"/>
    </location>
</feature>
<sequence>MTKLFARVCHADVLRLGLQLRHIAALLTIMLTGFWVTSSAMDWAIPVEAASKTSTTTTLTVTTGTGSTTNVTKGTTVTLTAKVTPASGTIYAGQVNFCDATAEYCTDIHVLGVAQVTSAGTAVLKLRPGIGSHSYKAVFPGTTSEAASFSAATQLTVTGTVGTLASTTAIAETGGWGSYQLTATVTEAGGTIAIAGPVSFLDTSTGNSVLATGQLGAAAPGIAWPNPKSLPGGLDNYFETVADLNGDGIPDLILGSNYVSIYLGNGDGSFTQAATPSLQGPTNYPIVVADFNGDGIPDLAVPMYGSNVISILLGKGDGTFAAPVAATVPGTLVDIPQIITGEFNGDGIPDLAVIDTQNAVVDILRGNGDGTFTAQATLPPISDVPTRIATGDFNGDGKADLAVSESGDTIAILTGNGDGTFAAAGIVHSGSPGSPVAVADFNGDGKVDLAVATGGSGGVAETVTILTGNGDGTFNAPSSSPSSNETAVTWIQVADFNQDGTPDVVLGDSNGTATVLLNDGSGSPSKSFLVVSGLSVPYYLEVGVGDLNGDGYPDIVAGGYYDSSLGVYLTKPTETTTATANVSLPIAGQHQVDANYGGDNQYNASFSGTIPLWGVPPATTTSLSITSSGKAVTSVAPNTVVKLTATVKAGASAVTAGQVNFCDATATYCTDVHLLGTAILSANGTASFQFVPGAGQHSYKAIFVEDGWGMSSASSAASLTVGPAPKPVYTDQTAIAVQGNPGQYSLTATVDGFGGTAPLTGKVSFIDTSFGNTVLGTASLGTSQAGMGWEISQTPTFDNDPMAQVTGDFNGDGIPDLAVLWSISTYNGPSGLTIFFGNGDGTFTAGPATTLALSNDQNGYLVCGDFNGDGKADVAVLTWENSTSSSIVVTLLGNGDGTFAAPQTSLAFQQGIVGGDGITGAMVSADFNGDGKLDLAVVGDYVNSGGVTVLLGNGDGTFKILGPNLASDQGFSTVATGDFNGDGIPDLVASEYFGPGGAMVFLGKGDGTFATPTPLAADSFAYSIVAGDFNGDGKLDLAFGYSGGVGLYLGNGDGSFNGPTSNNSGSGESLLMGDFNHDGKMDLAGLDTYNDQIDLFLGNGNGTFAETTTIPTVSQTTVGPFALAAADFNSDGVADLAMLTRYSQTASILLAEPSQTTTATVNGIAPVGVGTHNVKASYSGDGNYPASDSITAALSPGLAPVTFSPAAGTYTSVQTITLSESIPGATIYYWASGALSTSGFVPYTGPITVSGAGATSIEAYATETGYANSFYAYAQYSLQLPATATPTISLASGYYAAQQTVTVTDSTPGAKLYYTTNGTPPTVSSNLYTGPIAVSSSETLVVAALAYGYSLSPAASAQYVIGSSSTSFIYTIAGSGTLGYLGDNGSATLAQIDYPYNAVRDGSGNVYFSDSDNHVIRKVAANTGVVTTIAGTGKVGYKGDGGPATNAELAYPQALLLDSQGNLYIADDSNVVIRKMNLASGIITTYTGNPNATALGDGGPATAASIGYVTGLAMDSAGNLYLSEETAGSIREVTASNGIIQTIAGNGMNGYAGDGGPASSASFRNPEGLAFDKSGNLYIADSGNDVVRKITATSGVITGSSTISTVAGVVKVVNGYPQGGYSGDGGPAASAQLSEPVAVATDNASNLYISDSGNNVIRMVAAGTGNISTVAGNGSECASYGGDGGSATSASLCVPQGIAVDNAGNILIADQGSNRIREVFTAAAPSAPAATPTFSVSSGTYASLQTVTVADATPGASIYVTVDGSTPLTGSSPGYSLPIGVAGKVTIKAIATAPGSLTSAVASATYTIAASSPQIATIAGSGVSGFSGAGGPALDAEFNYLQGVAVDKAGNVYVSDIYNNVVWLISAATGKASVFAGSSSGYAGSGGDGGPATSASLAEPMGIALDSTGNLYIADSVNGRIRMVNAATGIITTVAGNGTLAEGNIGDGGPATAASLAAPIAVAVDAAGNIFIADTEHYVIREVSAKTGIITTVAGDGTNILSGDGGTATSAGIESPSVLAVDTNDNIYLTAWGTGTVRKVTASTGLITTVAGISEIFGATGDGGPATSAEIDPEWIGLDSAGNLYISNWPGTIREVNASSGIIARVAGIGFGGFSGDGGAALAAELYGPSGLGFDGSGNLYFADSYNYRVRKVMFAAQSAATPVFSLPGGAYNYAPNVTITDATANAAIYYTLDGSTPTSSSSLYSGPIAVSSSETINAIALAAGYNPSSVASAAYVISANPSAPALSSLSPAFVSAGAGAFTLTVNGTAFTPASTILWGANAMTTQFVSTTQLAAQVSARDVASAGIASVSVQTPAPGGGTSNTLEFEIDSAGGNGFPSFPSPTVTVTAGSTATYAVTLPSSATNVSVNCLNLPVGAACSYSTQSSSLVITTAATTPSGTYQITAVFTEMLPGAATGFVLLPIMLAPFALRKRRRAMRVWLIVSIGLVAAMVVAAGGCGGGGSTQTSPPQTHQVTNSGTVTLIVK</sequence>
<feature type="domain" description="GH29D-like beta-sandwich" evidence="6">
    <location>
        <begin position="1737"/>
        <end position="1802"/>
    </location>
</feature>
<evidence type="ECO:0000313" key="10">
    <source>
        <dbReference type="Proteomes" id="UP001596091"/>
    </source>
</evidence>
<dbReference type="Gene3D" id="2.130.10.130">
    <property type="entry name" value="Integrin alpha, N-terminal"/>
    <property type="match status" value="6"/>
</dbReference>
<keyword evidence="5" id="KW-1133">Transmembrane helix</keyword>
<dbReference type="EMBL" id="JBHSPH010000010">
    <property type="protein sequence ID" value="MFC5865069.1"/>
    <property type="molecule type" value="Genomic_DNA"/>
</dbReference>
<dbReference type="SUPFAM" id="SSF69318">
    <property type="entry name" value="Integrin alpha N-terminal domain"/>
    <property type="match status" value="2"/>
</dbReference>
<evidence type="ECO:0000313" key="9">
    <source>
        <dbReference type="EMBL" id="MFC5865069.1"/>
    </source>
</evidence>
<dbReference type="Gene3D" id="2.60.40.10">
    <property type="entry name" value="Immunoglobulins"/>
    <property type="match status" value="3"/>
</dbReference>
<keyword evidence="3" id="KW-0325">Glycoprotein</keyword>
<keyword evidence="1" id="KW-0732">Signal</keyword>
<evidence type="ECO:0000256" key="4">
    <source>
        <dbReference type="PROSITE-ProRule" id="PRU00504"/>
    </source>
</evidence>
<proteinExistence type="predicted"/>
<dbReference type="Pfam" id="PF16640">
    <property type="entry name" value="Big_3_5"/>
    <property type="match status" value="1"/>
</dbReference>
<organism evidence="9 10">
    <name type="scientific">Acidicapsa dinghuensis</name>
    <dbReference type="NCBI Taxonomy" id="2218256"/>
    <lineage>
        <taxon>Bacteria</taxon>
        <taxon>Pseudomonadati</taxon>
        <taxon>Acidobacteriota</taxon>
        <taxon>Terriglobia</taxon>
        <taxon>Terriglobales</taxon>
        <taxon>Acidobacteriaceae</taxon>
        <taxon>Acidicapsa</taxon>
    </lineage>
</organism>
<dbReference type="Pfam" id="PF01436">
    <property type="entry name" value="NHL"/>
    <property type="match status" value="1"/>
</dbReference>
<gene>
    <name evidence="9" type="ORF">ACFPT7_22360</name>
</gene>
<feature type="domain" description="Bacterial Ig-like" evidence="7">
    <location>
        <begin position="66"/>
        <end position="158"/>
    </location>
</feature>